<keyword evidence="2" id="KW-1185">Reference proteome</keyword>
<reference evidence="1" key="1">
    <citation type="submission" date="2021-06" db="EMBL/GenBank/DDBJ databases">
        <authorList>
            <person name="Ellington A.J."/>
            <person name="Bryan N.C."/>
            <person name="Christner B.C."/>
            <person name="Reisch C.R."/>
        </authorList>
    </citation>
    <scope>NUCLEOTIDE SEQUENCE</scope>
    <source>
        <strain evidence="1">L6-1</strain>
    </source>
</reference>
<gene>
    <name evidence="1" type="ORF">KM842_08335</name>
</gene>
<dbReference type="EMBL" id="CP076544">
    <property type="protein sequence ID" value="QWS32328.1"/>
    <property type="molecule type" value="Genomic_DNA"/>
</dbReference>
<proteinExistence type="predicted"/>
<organism evidence="1 2">
    <name type="scientific">Curtobacterium aetherium</name>
    <dbReference type="NCBI Taxonomy" id="2841594"/>
    <lineage>
        <taxon>Bacteria</taxon>
        <taxon>Bacillati</taxon>
        <taxon>Actinomycetota</taxon>
        <taxon>Actinomycetes</taxon>
        <taxon>Micrococcales</taxon>
        <taxon>Microbacteriaceae</taxon>
        <taxon>Curtobacterium</taxon>
    </lineage>
</organism>
<evidence type="ECO:0000313" key="1">
    <source>
        <dbReference type="EMBL" id="QWS32328.1"/>
    </source>
</evidence>
<sequence length="574" mass="60987">MTDTDRLDLARTVPLDDAVASPDHAETVPLHDVTGPSGQEPTVPLRDLRGGTVGATRTPDTAGTAAPAATTAPADTPAPDEGHRTTETPRATEPMPSQSAPGGAVPPTWDATPPMPPTSSGRGPMAPVRSGAGRGGGTTAGAFYREAWRRSPRDFGYMALTAVLLCTLYFAFPAVLGIGGFGSRDVLNPFTLLLFFVALFIARWLGQFEKLRMSWADPRPIRPVDWTPRWQQNWWTRTGSAVANPHYWLYLLHAVVVYPMAAVVTVGAGVLLAAGFVWPIAAVLFYVVAGSYLIDPYQVGSFAGLAFLGLLSMAASVVLFPLWLRGSVLAHYWIDHGLLGGFRAEVLEQRVAGLQASRAGAVTAEGQALRQIERDLHDGPQQRLVRLRMDLASAERSFEKDPERAKQLIAEASGHAQDALDELRALSRGFAPPILLDRGLVAALEALCARSPIPVGLDIRLPEGLELATEVQRNVYFTVSELLTNTAKHAGASTAGVYLGLLVDASGTWFLTVSVTDDGRGGATPREGHGIQGLMGRMRALDGELTVSSPAGGPTEATARIPLGALNGVPTPRA</sequence>
<keyword evidence="1" id="KW-0418">Kinase</keyword>
<accession>A0ACD1E0C2</accession>
<protein>
    <submittedName>
        <fullName evidence="1">Sensor histidine kinase</fullName>
    </submittedName>
</protein>
<dbReference type="Proteomes" id="UP000681794">
    <property type="component" value="Chromosome"/>
</dbReference>
<evidence type="ECO:0000313" key="2">
    <source>
        <dbReference type="Proteomes" id="UP000681794"/>
    </source>
</evidence>
<name>A0ACD1E0C2_9MICO</name>
<keyword evidence="1" id="KW-0808">Transferase</keyword>